<feature type="compositionally biased region" description="Low complexity" evidence="3">
    <location>
        <begin position="700"/>
        <end position="710"/>
    </location>
</feature>
<protein>
    <recommendedName>
        <fullName evidence="2">Protein KRI1 homolog</fullName>
    </recommendedName>
</protein>
<feature type="compositionally biased region" description="Basic and acidic residues" evidence="3">
    <location>
        <begin position="315"/>
        <end position="330"/>
    </location>
</feature>
<name>U5ET90_9DIPT</name>
<feature type="region of interest" description="Disordered" evidence="3">
    <location>
        <begin position="304"/>
        <end position="330"/>
    </location>
</feature>
<dbReference type="PANTHER" id="PTHR14490:SF5">
    <property type="entry name" value="PROTEIN KRI1 HOMOLOG"/>
    <property type="match status" value="1"/>
</dbReference>
<feature type="region of interest" description="Disordered" evidence="3">
    <location>
        <begin position="43"/>
        <end position="65"/>
    </location>
</feature>
<feature type="compositionally biased region" description="Acidic residues" evidence="3">
    <location>
        <begin position="166"/>
        <end position="176"/>
    </location>
</feature>
<dbReference type="Pfam" id="PF12936">
    <property type="entry name" value="Kri1_C"/>
    <property type="match status" value="1"/>
</dbReference>
<feature type="compositionally biased region" description="Acidic residues" evidence="3">
    <location>
        <begin position="588"/>
        <end position="598"/>
    </location>
</feature>
<dbReference type="PANTHER" id="PTHR14490">
    <property type="entry name" value="ZINC FINGER, ZZ TYPE"/>
    <property type="match status" value="1"/>
</dbReference>
<feature type="region of interest" description="Disordered" evidence="3">
    <location>
        <begin position="125"/>
        <end position="194"/>
    </location>
</feature>
<sequence length="747" mass="88841">MGKIKLFDQNDDEDNDLTFKTNKNYAKSYNEFRKKEILSHLKNFSDHDNGEEDSSSDDSSTDEELIDPEFLKVMSYLKDKNPTKYENIPKFFDENAGEKVKEKKKSLKDKPMTIKDYERKVLLEKGGVYEDDENESDGRPQSPTIVEEQERIKTDIRKALKKFDNNSDDDDGEEDNFGGFLKKRVKSKEEESKEHEDYIKWLADRANDDEVPEEITKPLKPLKDFWNSKKLSKEDAFLRDYILNKRYKEQEDDEIPTYDKIVDTSEDEEELEKEEKFEHAYNFRFEEPDKQFIKQYPRTIEDSVRVEKNKRKEKRKELKDRKKHEKEMKKRELEQLKSIKLQEIREKIQKLKEIAGKDNFNIKEEELESDFDPDEHDRRMKAAFDDQYYTIDEGDEKPEFPDLDKELGIEKWDQFDKKNLSTDEYVADDIDMDADFIDDEGPSTSSKADSKKAFQHELLETTKRKKKKGKRLSKLAQVLREEKPLFNPEDEKTYGEYIDEYYKLEYEDIIGDMPCRFKYVETVPNDFGLSVEEILSASTKELNAWASVKKAVQIRPKHVELNDVKRYQMRAKNENLKRKILPSLYVQEEEAEENDDANENEKKVSNETQVKIEKTTKQSKENDTEGKKKKKKNKNKQNVEEKLETSTEKSKKHKFVEKTQNPEQKSFTKNNSKKRKFEHDDKSNDNKNTKKFKFDKKNQWKNNNINTSSDKNNDEMSDNRLKAFGINPKKFRNKQKYAGFKNKKNKP</sequence>
<feature type="compositionally biased region" description="Polar residues" evidence="3">
    <location>
        <begin position="658"/>
        <end position="670"/>
    </location>
</feature>
<feature type="compositionally biased region" description="Basic and acidic residues" evidence="3">
    <location>
        <begin position="677"/>
        <end position="688"/>
    </location>
</feature>
<evidence type="ECO:0000256" key="2">
    <source>
        <dbReference type="ARBA" id="ARBA00017294"/>
    </source>
</evidence>
<feature type="compositionally biased region" description="Acidic residues" evidence="3">
    <location>
        <begin position="49"/>
        <end position="65"/>
    </location>
</feature>
<feature type="domain" description="Kri1-like C-terminal" evidence="4">
    <location>
        <begin position="493"/>
        <end position="579"/>
    </location>
</feature>
<comment type="similarity">
    <text evidence="1">Belongs to the KRI1 family.</text>
</comment>
<evidence type="ECO:0000313" key="5">
    <source>
        <dbReference type="EMBL" id="JAB56993.1"/>
    </source>
</evidence>
<dbReference type="InterPro" id="IPR018034">
    <property type="entry name" value="Kri1"/>
</dbReference>
<dbReference type="Pfam" id="PF05178">
    <property type="entry name" value="Kri1"/>
    <property type="match status" value="1"/>
</dbReference>
<evidence type="ECO:0000259" key="4">
    <source>
        <dbReference type="Pfam" id="PF12936"/>
    </source>
</evidence>
<dbReference type="InterPro" id="IPR024626">
    <property type="entry name" value="Kri1-like_C"/>
</dbReference>
<organism evidence="5">
    <name type="scientific">Corethrella appendiculata</name>
    <dbReference type="NCBI Taxonomy" id="1370023"/>
    <lineage>
        <taxon>Eukaryota</taxon>
        <taxon>Metazoa</taxon>
        <taxon>Ecdysozoa</taxon>
        <taxon>Arthropoda</taxon>
        <taxon>Hexapoda</taxon>
        <taxon>Insecta</taxon>
        <taxon>Pterygota</taxon>
        <taxon>Neoptera</taxon>
        <taxon>Endopterygota</taxon>
        <taxon>Diptera</taxon>
        <taxon>Nematocera</taxon>
        <taxon>Culicoidea</taxon>
        <taxon>Chaoboridae</taxon>
        <taxon>Corethrella</taxon>
    </lineage>
</organism>
<feature type="region of interest" description="Disordered" evidence="3">
    <location>
        <begin position="588"/>
        <end position="747"/>
    </location>
</feature>
<reference evidence="5" key="1">
    <citation type="journal article" date="2014" name="Insect Biochem. Mol. Biol.">
        <title>An insight into the sialome of the frog biting fly, Corethrella appendiculata.</title>
        <authorList>
            <person name="Ribeiro J.M.C."/>
            <person name="Chagas A.C."/>
            <person name="Pham V.M."/>
            <person name="Lounibos L.P."/>
            <person name="Calvo E."/>
        </authorList>
    </citation>
    <scope>NUCLEOTIDE SEQUENCE</scope>
    <source>
        <tissue evidence="5">Salivary glands</tissue>
    </source>
</reference>
<dbReference type="GO" id="GO:0030686">
    <property type="term" value="C:90S preribosome"/>
    <property type="evidence" value="ECO:0007669"/>
    <property type="project" value="TreeGrafter"/>
</dbReference>
<accession>U5ET90</accession>
<feature type="compositionally biased region" description="Basic and acidic residues" evidence="3">
    <location>
        <begin position="637"/>
        <end position="649"/>
    </location>
</feature>
<feature type="compositionally biased region" description="Basic and acidic residues" evidence="3">
    <location>
        <begin position="148"/>
        <end position="165"/>
    </location>
</feature>
<feature type="compositionally biased region" description="Basic residues" evidence="3">
    <location>
        <begin position="729"/>
        <end position="747"/>
    </location>
</feature>
<feature type="compositionally biased region" description="Basic and acidic residues" evidence="3">
    <location>
        <begin position="711"/>
        <end position="721"/>
    </location>
</feature>
<dbReference type="AlphaFoldDB" id="U5ET90"/>
<feature type="compositionally biased region" description="Basic and acidic residues" evidence="3">
    <location>
        <begin position="599"/>
        <end position="626"/>
    </location>
</feature>
<proteinExistence type="evidence at transcript level"/>
<evidence type="ECO:0000256" key="1">
    <source>
        <dbReference type="ARBA" id="ARBA00007473"/>
    </source>
</evidence>
<dbReference type="GO" id="GO:0005730">
    <property type="term" value="C:nucleolus"/>
    <property type="evidence" value="ECO:0007669"/>
    <property type="project" value="TreeGrafter"/>
</dbReference>
<evidence type="ECO:0000256" key="3">
    <source>
        <dbReference type="SAM" id="MobiDB-lite"/>
    </source>
</evidence>
<dbReference type="EMBL" id="GANO01002878">
    <property type="protein sequence ID" value="JAB56993.1"/>
    <property type="molecule type" value="mRNA"/>
</dbReference>
<dbReference type="GO" id="GO:0000447">
    <property type="term" value="P:endonucleolytic cleavage in ITS1 to separate SSU-rRNA from 5.8S rRNA and LSU-rRNA from tricistronic rRNA transcript (SSU-rRNA, 5.8S rRNA, LSU-rRNA)"/>
    <property type="evidence" value="ECO:0007669"/>
    <property type="project" value="TreeGrafter"/>
</dbReference>